<keyword evidence="3" id="KW-1185">Reference proteome</keyword>
<dbReference type="RefSeq" id="WP_089372856.1">
    <property type="nucleotide sequence ID" value="NZ_BMEP01000005.1"/>
</dbReference>
<evidence type="ECO:0000313" key="2">
    <source>
        <dbReference type="EMBL" id="SNS08381.1"/>
    </source>
</evidence>
<name>A0A239BLV5_9FLAO</name>
<dbReference type="Proteomes" id="UP000198379">
    <property type="component" value="Unassembled WGS sequence"/>
</dbReference>
<evidence type="ECO:0000256" key="1">
    <source>
        <dbReference type="SAM" id="Phobius"/>
    </source>
</evidence>
<keyword evidence="1" id="KW-1133">Transmembrane helix</keyword>
<reference evidence="2 3" key="1">
    <citation type="submission" date="2017-06" db="EMBL/GenBank/DDBJ databases">
        <authorList>
            <person name="Kim H.J."/>
            <person name="Triplett B.A."/>
        </authorList>
    </citation>
    <scope>NUCLEOTIDE SEQUENCE [LARGE SCALE GENOMIC DNA]</scope>
    <source>
        <strain evidence="2 3">DSM 25597</strain>
    </source>
</reference>
<keyword evidence="1" id="KW-0472">Membrane</keyword>
<proteinExistence type="predicted"/>
<accession>A0A239BLV5</accession>
<dbReference type="OrthoDB" id="3532303at2"/>
<dbReference type="AlphaFoldDB" id="A0A239BLV5"/>
<keyword evidence="1" id="KW-0812">Transmembrane</keyword>
<organism evidence="2 3">
    <name type="scientific">Dokdonia pacifica</name>
    <dbReference type="NCBI Taxonomy" id="1627892"/>
    <lineage>
        <taxon>Bacteria</taxon>
        <taxon>Pseudomonadati</taxon>
        <taxon>Bacteroidota</taxon>
        <taxon>Flavobacteriia</taxon>
        <taxon>Flavobacteriales</taxon>
        <taxon>Flavobacteriaceae</taxon>
        <taxon>Dokdonia</taxon>
    </lineage>
</organism>
<evidence type="ECO:0000313" key="3">
    <source>
        <dbReference type="Proteomes" id="UP000198379"/>
    </source>
</evidence>
<dbReference type="EMBL" id="FZNY01000006">
    <property type="protein sequence ID" value="SNS08381.1"/>
    <property type="molecule type" value="Genomic_DNA"/>
</dbReference>
<feature type="transmembrane region" description="Helical" evidence="1">
    <location>
        <begin position="45"/>
        <end position="67"/>
    </location>
</feature>
<sequence>MKTVKVLFTTMALLWLVITVSFMIPVSLGLTPFLLISKKYYGEWILFFFAIISAIGIYPLGFLYRIVKWESFKSYLRKVSLTIDITGNIVVGELLNDNFITEASTHKFGVHQETISDNLGENERDETLTSFGKRFSNLLSVFDFDHAKKSIVEDN</sequence>
<gene>
    <name evidence="2" type="ORF">SAMN06265376_106249</name>
</gene>
<protein>
    <submittedName>
        <fullName evidence="2">Uncharacterized protein</fullName>
    </submittedName>
</protein>